<evidence type="ECO:0000313" key="1">
    <source>
        <dbReference type="EMBL" id="JAE13696.1"/>
    </source>
</evidence>
<dbReference type="EMBL" id="GBRH01184200">
    <property type="protein sequence ID" value="JAE13696.1"/>
    <property type="molecule type" value="Transcribed_RNA"/>
</dbReference>
<name>A0A0A9FTN5_ARUDO</name>
<reference evidence="1" key="2">
    <citation type="journal article" date="2015" name="Data Brief">
        <title>Shoot transcriptome of the giant reed, Arundo donax.</title>
        <authorList>
            <person name="Barrero R.A."/>
            <person name="Guerrero F.D."/>
            <person name="Moolhuijzen P."/>
            <person name="Goolsby J.A."/>
            <person name="Tidwell J."/>
            <person name="Bellgard S.E."/>
            <person name="Bellgard M.I."/>
        </authorList>
    </citation>
    <scope>NUCLEOTIDE SEQUENCE</scope>
    <source>
        <tissue evidence="1">Shoot tissue taken approximately 20 cm above the soil surface</tissue>
    </source>
</reference>
<reference evidence="1" key="1">
    <citation type="submission" date="2014-09" db="EMBL/GenBank/DDBJ databases">
        <authorList>
            <person name="Magalhaes I.L.F."/>
            <person name="Oliveira U."/>
            <person name="Santos F.R."/>
            <person name="Vidigal T.H.D.A."/>
            <person name="Brescovit A.D."/>
            <person name="Santos A.J."/>
        </authorList>
    </citation>
    <scope>NUCLEOTIDE SEQUENCE</scope>
    <source>
        <tissue evidence="1">Shoot tissue taken approximately 20 cm above the soil surface</tissue>
    </source>
</reference>
<protein>
    <submittedName>
        <fullName evidence="1">Auxin Efflux Carrier family protein</fullName>
    </submittedName>
</protein>
<proteinExistence type="predicted"/>
<dbReference type="AlphaFoldDB" id="A0A0A9FTN5"/>
<accession>A0A0A9FTN5</accession>
<organism evidence="1">
    <name type="scientific">Arundo donax</name>
    <name type="common">Giant reed</name>
    <name type="synonym">Donax arundinaceus</name>
    <dbReference type="NCBI Taxonomy" id="35708"/>
    <lineage>
        <taxon>Eukaryota</taxon>
        <taxon>Viridiplantae</taxon>
        <taxon>Streptophyta</taxon>
        <taxon>Embryophyta</taxon>
        <taxon>Tracheophyta</taxon>
        <taxon>Spermatophyta</taxon>
        <taxon>Magnoliopsida</taxon>
        <taxon>Liliopsida</taxon>
        <taxon>Poales</taxon>
        <taxon>Poaceae</taxon>
        <taxon>PACMAD clade</taxon>
        <taxon>Arundinoideae</taxon>
        <taxon>Arundineae</taxon>
        <taxon>Arundo</taxon>
    </lineage>
</organism>
<sequence length="48" mass="5218">MLTGINHQEMTSASVTVFARLANIRDGVKTVKTTLFISLRALVVSTLL</sequence>